<feature type="transmembrane region" description="Helical" evidence="1">
    <location>
        <begin position="15"/>
        <end position="32"/>
    </location>
</feature>
<reference evidence="2 3" key="1">
    <citation type="submission" date="2019-04" db="EMBL/GenBank/DDBJ databases">
        <authorList>
            <consortium name="Wellcome Sanger Institute Data Sharing"/>
        </authorList>
    </citation>
    <scope>NUCLEOTIDE SEQUENCE [LARGE SCALE GENOMIC DNA]</scope>
</reference>
<dbReference type="Ensembl" id="ENSSFOT00015066014.1">
    <property type="protein sequence ID" value="ENSSFOP00015045352.1"/>
    <property type="gene ID" value="ENSSFOG00015032169.1"/>
</dbReference>
<dbReference type="AlphaFoldDB" id="A0A8C9T0N1"/>
<accession>A0A8C9T0N1</accession>
<evidence type="ECO:0008006" key="4">
    <source>
        <dbReference type="Google" id="ProtNLM"/>
    </source>
</evidence>
<reference evidence="2" key="3">
    <citation type="submission" date="2025-09" db="UniProtKB">
        <authorList>
            <consortium name="Ensembl"/>
        </authorList>
    </citation>
    <scope>IDENTIFICATION</scope>
</reference>
<dbReference type="Proteomes" id="UP000694397">
    <property type="component" value="Chromosome 23"/>
</dbReference>
<keyword evidence="1" id="KW-1133">Transmembrane helix</keyword>
<keyword evidence="3" id="KW-1185">Reference proteome</keyword>
<evidence type="ECO:0000313" key="3">
    <source>
        <dbReference type="Proteomes" id="UP000694397"/>
    </source>
</evidence>
<sequence>LSSATAEELQLLNRLSYVMIFMGIVTFVSLLFENVPYGRYSNTKYGFPINAKLAWFLQELPAFVVPLLIVVGMSGAKLSQLPNRLLLLMFFCHYASWGGHVGPPPARSSMGVWCYVYLAVGGGGVTHGITAPRNENWLLARGMSPHVGERSWNCCGRLRDTN</sequence>
<keyword evidence="1" id="KW-0472">Membrane</keyword>
<keyword evidence="1" id="KW-0812">Transmembrane</keyword>
<dbReference type="GeneTree" id="ENSGT00940000179319"/>
<protein>
    <recommendedName>
        <fullName evidence="4">Steroid 5-alpha reductase C-terminal domain-containing protein</fullName>
    </recommendedName>
</protein>
<reference evidence="2" key="2">
    <citation type="submission" date="2025-08" db="UniProtKB">
        <authorList>
            <consortium name="Ensembl"/>
        </authorList>
    </citation>
    <scope>IDENTIFICATION</scope>
</reference>
<evidence type="ECO:0000313" key="2">
    <source>
        <dbReference type="Ensembl" id="ENSSFOP00015045352.1"/>
    </source>
</evidence>
<dbReference type="OrthoDB" id="5788137at2759"/>
<organism evidence="2 3">
    <name type="scientific">Scleropages formosus</name>
    <name type="common">Asian bonytongue</name>
    <name type="synonym">Osteoglossum formosum</name>
    <dbReference type="NCBI Taxonomy" id="113540"/>
    <lineage>
        <taxon>Eukaryota</taxon>
        <taxon>Metazoa</taxon>
        <taxon>Chordata</taxon>
        <taxon>Craniata</taxon>
        <taxon>Vertebrata</taxon>
        <taxon>Euteleostomi</taxon>
        <taxon>Actinopterygii</taxon>
        <taxon>Neopterygii</taxon>
        <taxon>Teleostei</taxon>
        <taxon>Osteoglossocephala</taxon>
        <taxon>Osteoglossomorpha</taxon>
        <taxon>Osteoglossiformes</taxon>
        <taxon>Osteoglossidae</taxon>
        <taxon>Scleropages</taxon>
    </lineage>
</organism>
<feature type="transmembrane region" description="Helical" evidence="1">
    <location>
        <begin position="53"/>
        <end position="73"/>
    </location>
</feature>
<name>A0A8C9T0N1_SCLFO</name>
<evidence type="ECO:0000256" key="1">
    <source>
        <dbReference type="SAM" id="Phobius"/>
    </source>
</evidence>
<proteinExistence type="predicted"/>